<evidence type="ECO:0000256" key="7">
    <source>
        <dbReference type="ARBA" id="ARBA00023049"/>
    </source>
</evidence>
<evidence type="ECO:0000259" key="18">
    <source>
        <dbReference type="Pfam" id="PF22456"/>
    </source>
</evidence>
<evidence type="ECO:0000256" key="10">
    <source>
        <dbReference type="ARBA" id="ARBA00070422"/>
    </source>
</evidence>
<keyword evidence="4" id="KW-0479">Metal-binding</keyword>
<dbReference type="GO" id="GO:0004222">
    <property type="term" value="F:metalloendopeptidase activity"/>
    <property type="evidence" value="ECO:0007669"/>
    <property type="project" value="UniProtKB-EC"/>
</dbReference>
<evidence type="ECO:0000256" key="2">
    <source>
        <dbReference type="ARBA" id="ARBA00007261"/>
    </source>
</evidence>
<feature type="region of interest" description="Disordered" evidence="14">
    <location>
        <begin position="212"/>
        <end position="232"/>
    </location>
</feature>
<dbReference type="Pfam" id="PF16187">
    <property type="entry name" value="Peptidase_M16_M"/>
    <property type="match status" value="1"/>
</dbReference>
<dbReference type="GO" id="GO:0043171">
    <property type="term" value="P:peptide catabolic process"/>
    <property type="evidence" value="ECO:0007669"/>
    <property type="project" value="TreeGrafter"/>
</dbReference>
<dbReference type="InterPro" id="IPR054734">
    <property type="entry name" value="PqqF-like_C_4"/>
</dbReference>
<dbReference type="EMBL" id="GHBY01000154">
    <property type="protein sequence ID" value="MUP40331.1"/>
    <property type="molecule type" value="Transcribed_RNA"/>
</dbReference>
<dbReference type="SUPFAM" id="SSF63411">
    <property type="entry name" value="LuxS/MPP-like metallohydrolase"/>
    <property type="match status" value="4"/>
</dbReference>
<keyword evidence="5" id="KW-0378">Hydrolase</keyword>
<name>A0A646QDK3_9MYRI</name>
<dbReference type="EC" id="3.4.24.56" evidence="9"/>
<feature type="domain" description="Peptidase M16 C-terminal" evidence="16">
    <location>
        <begin position="240"/>
        <end position="413"/>
    </location>
</feature>
<evidence type="ECO:0000256" key="9">
    <source>
        <dbReference type="ARBA" id="ARBA00066874"/>
    </source>
</evidence>
<comment type="similarity">
    <text evidence="2 13">Belongs to the peptidase M16 family.</text>
</comment>
<organism evidence="19">
    <name type="scientific">Hemiscolopendra marginata</name>
    <dbReference type="NCBI Taxonomy" id="943146"/>
    <lineage>
        <taxon>Eukaryota</taxon>
        <taxon>Metazoa</taxon>
        <taxon>Ecdysozoa</taxon>
        <taxon>Arthropoda</taxon>
        <taxon>Myriapoda</taxon>
        <taxon>Chilopoda</taxon>
        <taxon>Pleurostigmophora</taxon>
        <taxon>Scolopendromorpha</taxon>
        <taxon>Scolopendridae</taxon>
        <taxon>Hemiscolopendra</taxon>
    </lineage>
</organism>
<dbReference type="PROSITE" id="PS00143">
    <property type="entry name" value="INSULINASE"/>
    <property type="match status" value="1"/>
</dbReference>
<evidence type="ECO:0000256" key="4">
    <source>
        <dbReference type="ARBA" id="ARBA00022723"/>
    </source>
</evidence>
<evidence type="ECO:0000259" key="16">
    <source>
        <dbReference type="Pfam" id="PF05193"/>
    </source>
</evidence>
<dbReference type="FunFam" id="3.30.830.10:FF:000003">
    <property type="entry name" value="Insulin-degrading enzyme"/>
    <property type="match status" value="1"/>
</dbReference>
<feature type="domain" description="Coenzyme PQQ synthesis protein F-like C-terminal lobe" evidence="18">
    <location>
        <begin position="812"/>
        <end position="910"/>
    </location>
</feature>
<keyword evidence="3" id="KW-0645">Protease</keyword>
<dbReference type="GO" id="GO:0005829">
    <property type="term" value="C:cytosol"/>
    <property type="evidence" value="ECO:0007669"/>
    <property type="project" value="TreeGrafter"/>
</dbReference>
<keyword evidence="7" id="KW-0482">Metalloprotease</keyword>
<dbReference type="PANTHER" id="PTHR43690:SF18">
    <property type="entry name" value="INSULIN-DEGRADING ENZYME-RELATED"/>
    <property type="match status" value="1"/>
</dbReference>
<evidence type="ECO:0000256" key="14">
    <source>
        <dbReference type="SAM" id="MobiDB-lite"/>
    </source>
</evidence>
<accession>A0A646QDK3</accession>
<dbReference type="InterPro" id="IPR007863">
    <property type="entry name" value="Peptidase_M16_C"/>
</dbReference>
<evidence type="ECO:0000256" key="3">
    <source>
        <dbReference type="ARBA" id="ARBA00022670"/>
    </source>
</evidence>
<evidence type="ECO:0000259" key="15">
    <source>
        <dbReference type="Pfam" id="PF00675"/>
    </source>
</evidence>
<sequence length="1026" mass="118059">MLTRTSAVSTLNRLLLHDISGSLQISTKHLILSLRKITHTVSNMLVPQIRNVFNDIVKSEEDKRLYRGLELSNGLKVLLISDPKTDKSSAALDVHIGHMSDPNEIPGLAHFCEHMLFLGTTKYPVENEYNKYLSEHSGNSNAFTTVDHTNYYFDVAPEHLEGVLDRFAQFFLSPLFTESATEREINAVNSEHEKNIQIDLWRLNQLERSTSNPKHAYNKFGTGNKKTLDENPRKNGINIREKLLKFHYDWYSANIMAFALLGKESLDELQVLATNLFSGVINKNVQTPEWKDHPFSDDCLKKRAFVMPVKDIRNLNISFPIPDLQPYYKTNPGSYLGHLIGHEGPGSLLSELKAKGWVNTLIGGQKSGAKGFGFFIVNVDLTEDGIEHVDDIVTHLFQYLNMLRHNGPQEWFFREFADINKITFRFKDKEKPQTYTCTLAGLLHMYPMEEVLCGAYLMPDYNPDHINMVLEKLIPEKIRIAVVGKKYQSVVNQTELWYGTEYYIEDIPEETLEKWKNAGFNNNFSLPPRNEFIPTNFELVSQNEEKSPLPQLLKNSPITRLWYKQDDEYLLPKAVLNFEFVSPLAYLDPLHCDMAYMLVQLFRDSLTEYSYAAELAGLGYSLSNTKYGMILYIKGYNDKQHILLGKIMDILTNFEIDPKRFDILKEAYIRGLKNFQAEQPHQHAVYYSSVLLAEHAWTKEELLEATDDLTLDKMHIFIKELLSKIHIEALIHGNISKQKAFELVTIIESKLQQNMKSKPLLPSQLIRDREVQLSNGSSYLFKCTNSVHSSSCIIVYYQSGLQETHLNVVLELFCQIIAEPCFNILRTQEQLGYIVFSGVRRANGAQGIHVVVQSDRNPDYLNERIEAFLLKMKNYMNEMTEDQFQKHREALVCHRLEKPKKMAHRTAKFWTEIASQQYNFDRDNIEVAHLKTLTKNDILEFYDKLIAYDAPLRHKLAVHIISTATSGIENEIKQNVVTPPSDGTPFSPELNEHTVIQNITEFKSSHPLFPLVRPYIDLSNLTKAKL</sequence>
<comment type="catalytic activity">
    <reaction evidence="8">
        <text>Degradation of insulin, glucagon and other polypeptides. No action on proteins.</text>
        <dbReference type="EC" id="3.4.24.56"/>
    </reaction>
</comment>
<evidence type="ECO:0000256" key="13">
    <source>
        <dbReference type="RuleBase" id="RU004447"/>
    </source>
</evidence>
<dbReference type="AlphaFoldDB" id="A0A646QDK3"/>
<evidence type="ECO:0000256" key="5">
    <source>
        <dbReference type="ARBA" id="ARBA00022801"/>
    </source>
</evidence>
<keyword evidence="6" id="KW-0862">Zinc</keyword>
<dbReference type="FunFam" id="3.30.830.10:FF:000030">
    <property type="entry name" value="Insulin-degrading enzyme"/>
    <property type="match status" value="1"/>
</dbReference>
<comment type="cofactor">
    <cofactor evidence="1">
        <name>Zn(2+)</name>
        <dbReference type="ChEBI" id="CHEBI:29105"/>
    </cofactor>
</comment>
<dbReference type="Pfam" id="PF05193">
    <property type="entry name" value="Peptidase_M16_C"/>
    <property type="match status" value="1"/>
</dbReference>
<dbReference type="InterPro" id="IPR032632">
    <property type="entry name" value="Peptidase_M16_M"/>
</dbReference>
<dbReference type="InterPro" id="IPR011765">
    <property type="entry name" value="Pept_M16_N"/>
</dbReference>
<protein>
    <recommendedName>
        <fullName evidence="10">Insulin-degrading enzyme</fullName>
        <ecNumber evidence="9">3.4.24.56</ecNumber>
    </recommendedName>
    <alternativeName>
        <fullName evidence="12">Insulin protease</fullName>
    </alternativeName>
    <alternativeName>
        <fullName evidence="11">Insulysin</fullName>
    </alternativeName>
</protein>
<dbReference type="Pfam" id="PF22456">
    <property type="entry name" value="PqqF-like_C_4"/>
    <property type="match status" value="1"/>
</dbReference>
<evidence type="ECO:0000256" key="11">
    <source>
        <dbReference type="ARBA" id="ARBA00074992"/>
    </source>
</evidence>
<evidence type="ECO:0000256" key="12">
    <source>
        <dbReference type="ARBA" id="ARBA00080349"/>
    </source>
</evidence>
<evidence type="ECO:0000313" key="19">
    <source>
        <dbReference type="EMBL" id="MUP40331.1"/>
    </source>
</evidence>
<dbReference type="Gene3D" id="3.30.830.10">
    <property type="entry name" value="Metalloenzyme, LuxS/M16 peptidase-like"/>
    <property type="match status" value="4"/>
</dbReference>
<evidence type="ECO:0000256" key="8">
    <source>
        <dbReference type="ARBA" id="ARBA00052248"/>
    </source>
</evidence>
<dbReference type="GO" id="GO:0046872">
    <property type="term" value="F:metal ion binding"/>
    <property type="evidence" value="ECO:0007669"/>
    <property type="project" value="UniProtKB-KW"/>
</dbReference>
<dbReference type="FunFam" id="3.30.830.10:FF:000004">
    <property type="entry name" value="Putative insulin-degrading enzyme"/>
    <property type="match status" value="1"/>
</dbReference>
<dbReference type="InterPro" id="IPR001431">
    <property type="entry name" value="Pept_M16_Zn_BS"/>
</dbReference>
<evidence type="ECO:0000256" key="1">
    <source>
        <dbReference type="ARBA" id="ARBA00001947"/>
    </source>
</evidence>
<dbReference type="GO" id="GO:0005739">
    <property type="term" value="C:mitochondrion"/>
    <property type="evidence" value="ECO:0007669"/>
    <property type="project" value="TreeGrafter"/>
</dbReference>
<dbReference type="Pfam" id="PF00675">
    <property type="entry name" value="Peptidase_M16"/>
    <property type="match status" value="1"/>
</dbReference>
<proteinExistence type="inferred from homology"/>
<feature type="domain" description="Peptidase M16 middle/third" evidence="17">
    <location>
        <begin position="424"/>
        <end position="705"/>
    </location>
</feature>
<dbReference type="InterPro" id="IPR050626">
    <property type="entry name" value="Peptidase_M16"/>
</dbReference>
<dbReference type="PANTHER" id="PTHR43690">
    <property type="entry name" value="NARDILYSIN"/>
    <property type="match status" value="1"/>
</dbReference>
<reference evidence="19" key="1">
    <citation type="submission" date="2018-11" db="EMBL/GenBank/DDBJ databases">
        <title>Venom-gland transcriptomics and venom proteomics of the Florida green centipede (Hemiscolopendra marginata) reveal sex-based variation in a centipede venom.</title>
        <authorList>
            <person name="Nystrom G.S."/>
            <person name="Ward M.J."/>
            <person name="Ellsworth S.A."/>
            <person name="Rokyta D.R."/>
        </authorList>
    </citation>
    <scope>NUCLEOTIDE SEQUENCE</scope>
    <source>
        <tissue evidence="19">Venom gland</tissue>
    </source>
</reference>
<dbReference type="InterPro" id="IPR011249">
    <property type="entry name" value="Metalloenz_LuxS/M16"/>
</dbReference>
<feature type="domain" description="Peptidase M16 N-terminal" evidence="15">
    <location>
        <begin position="76"/>
        <end position="214"/>
    </location>
</feature>
<dbReference type="FunFam" id="3.30.830.10:FF:000005">
    <property type="entry name" value="nardilysin isoform X1"/>
    <property type="match status" value="1"/>
</dbReference>
<evidence type="ECO:0000259" key="17">
    <source>
        <dbReference type="Pfam" id="PF16187"/>
    </source>
</evidence>
<evidence type="ECO:0000256" key="6">
    <source>
        <dbReference type="ARBA" id="ARBA00022833"/>
    </source>
</evidence>
<dbReference type="GO" id="GO:0051603">
    <property type="term" value="P:proteolysis involved in protein catabolic process"/>
    <property type="evidence" value="ECO:0007669"/>
    <property type="project" value="TreeGrafter"/>
</dbReference>